<protein>
    <submittedName>
        <fullName evidence="1">Uncharacterized protein</fullName>
    </submittedName>
</protein>
<proteinExistence type="predicted"/>
<gene>
    <name evidence="1" type="ORF">UFOVP1229_120</name>
</gene>
<dbReference type="EMBL" id="LR797178">
    <property type="protein sequence ID" value="CAB4191749.1"/>
    <property type="molecule type" value="Genomic_DNA"/>
</dbReference>
<evidence type="ECO:0000313" key="1">
    <source>
        <dbReference type="EMBL" id="CAB4191749.1"/>
    </source>
</evidence>
<reference evidence="1" key="1">
    <citation type="submission" date="2020-05" db="EMBL/GenBank/DDBJ databases">
        <authorList>
            <person name="Chiriac C."/>
            <person name="Salcher M."/>
            <person name="Ghai R."/>
            <person name="Kavagutti S V."/>
        </authorList>
    </citation>
    <scope>NUCLEOTIDE SEQUENCE</scope>
</reference>
<name>A0A6J5R4B8_9CAUD</name>
<accession>A0A6J5R4B8</accession>
<sequence length="57" mass="6705">MWERAMINPFSDVSAWLQTNPPHTWGIPRLAWECFVQMRPDSSVRCPVAHPYTKFSQ</sequence>
<organism evidence="1">
    <name type="scientific">uncultured Caudovirales phage</name>
    <dbReference type="NCBI Taxonomy" id="2100421"/>
    <lineage>
        <taxon>Viruses</taxon>
        <taxon>Duplodnaviria</taxon>
        <taxon>Heunggongvirae</taxon>
        <taxon>Uroviricota</taxon>
        <taxon>Caudoviricetes</taxon>
        <taxon>Peduoviridae</taxon>
        <taxon>Maltschvirus</taxon>
        <taxon>Maltschvirus maltsch</taxon>
    </lineage>
</organism>